<evidence type="ECO:0000313" key="2">
    <source>
        <dbReference type="Proteomes" id="UP000295633"/>
    </source>
</evidence>
<proteinExistence type="predicted"/>
<name>A0A4R5YM46_9MICO</name>
<evidence type="ECO:0000313" key="1">
    <source>
        <dbReference type="EMBL" id="TDL46098.1"/>
    </source>
</evidence>
<dbReference type="Proteomes" id="UP000295633">
    <property type="component" value="Unassembled WGS sequence"/>
</dbReference>
<sequence length="272" mass="29517">MALILHSRTGARIVGGVPGVAEVDEARDAGVTTLRLDTASFDAPGADMRWVADIPTLRTVFLHDRVRTPDIASMRGSAVDELCVWTPGASPVRSEDVGWLRRIDCEAASFASDGWVDLSDVVTLQIGRVREDEVRIGDGSDRLEFLKLRGRSQTARIVWSRPPARLGTFMTHSVRWSDLDDLARCPRLASVQVYNSTLDTAQGSIDISAFGGSAALRELHVAENLPLRGVPAVLAGAPRATVHVARDLHDAPDGAERVHRIAVPIKKPRAVR</sequence>
<gene>
    <name evidence="1" type="ORF">E2R54_06640</name>
</gene>
<dbReference type="RefSeq" id="WP_133399145.1">
    <property type="nucleotide sequence ID" value="NZ_SMZX01000001.1"/>
</dbReference>
<dbReference type="AlphaFoldDB" id="A0A4R5YM46"/>
<protein>
    <submittedName>
        <fullName evidence="1">Uncharacterized protein</fullName>
    </submittedName>
</protein>
<organism evidence="1 2">
    <name type="scientific">Microbacterium oleivorans</name>
    <dbReference type="NCBI Taxonomy" id="273677"/>
    <lineage>
        <taxon>Bacteria</taxon>
        <taxon>Bacillati</taxon>
        <taxon>Actinomycetota</taxon>
        <taxon>Actinomycetes</taxon>
        <taxon>Micrococcales</taxon>
        <taxon>Microbacteriaceae</taxon>
        <taxon>Microbacterium</taxon>
    </lineage>
</organism>
<dbReference type="EMBL" id="SMZX01000001">
    <property type="protein sequence ID" value="TDL46098.1"/>
    <property type="molecule type" value="Genomic_DNA"/>
</dbReference>
<accession>A0A4R5YM46</accession>
<comment type="caution">
    <text evidence="1">The sequence shown here is derived from an EMBL/GenBank/DDBJ whole genome shotgun (WGS) entry which is preliminary data.</text>
</comment>
<reference evidence="1 2" key="1">
    <citation type="submission" date="2019-03" db="EMBL/GenBank/DDBJ databases">
        <title>Genome Sequencing and Assembly of Various Microbes Isolated from Partially Reclaimed Soil and Acid Mine Drainage (AMD) Site.</title>
        <authorList>
            <person name="Steinbock B."/>
            <person name="Bechtold R."/>
            <person name="Sevigny J.L."/>
            <person name="Thomas D."/>
            <person name="Cuthill L.R."/>
            <person name="Aveiro Johannsen E.J."/>
            <person name="Thomas K."/>
            <person name="Ghosh A."/>
        </authorList>
    </citation>
    <scope>NUCLEOTIDE SEQUENCE [LARGE SCALE GENOMIC DNA]</scope>
    <source>
        <strain evidence="1 2">F-B2</strain>
    </source>
</reference>